<proteinExistence type="predicted"/>
<evidence type="ECO:0000313" key="1">
    <source>
        <dbReference type="EMBL" id="GGB90211.1"/>
    </source>
</evidence>
<protein>
    <recommendedName>
        <fullName evidence="3">Cell division inhibitor SulA</fullName>
    </recommendedName>
</protein>
<evidence type="ECO:0008006" key="3">
    <source>
        <dbReference type="Google" id="ProtNLM"/>
    </source>
</evidence>
<dbReference type="RefSeq" id="WP_188746988.1">
    <property type="nucleotide sequence ID" value="NZ_BMIJ01000003.1"/>
</dbReference>
<evidence type="ECO:0000313" key="2">
    <source>
        <dbReference type="Proteomes" id="UP000629025"/>
    </source>
</evidence>
<dbReference type="PIRSF" id="PIRSF003093">
    <property type="entry name" value="SulA"/>
    <property type="match status" value="1"/>
</dbReference>
<dbReference type="Pfam" id="PF03846">
    <property type="entry name" value="SulA"/>
    <property type="match status" value="1"/>
</dbReference>
<keyword evidence="2" id="KW-1185">Reference proteome</keyword>
<dbReference type="SUPFAM" id="SSF52540">
    <property type="entry name" value="P-loop containing nucleoside triphosphate hydrolases"/>
    <property type="match status" value="1"/>
</dbReference>
<comment type="caution">
    <text evidence="1">The sequence shown here is derived from an EMBL/GenBank/DDBJ whole genome shotgun (WGS) entry which is preliminary data.</text>
</comment>
<accession>A0ABQ1K7M6</accession>
<dbReference type="EMBL" id="BMIJ01000003">
    <property type="protein sequence ID" value="GGB90211.1"/>
    <property type="molecule type" value="Genomic_DNA"/>
</dbReference>
<dbReference type="Proteomes" id="UP000629025">
    <property type="component" value="Unassembled WGS sequence"/>
</dbReference>
<dbReference type="InterPro" id="IPR027417">
    <property type="entry name" value="P-loop_NTPase"/>
</dbReference>
<reference evidence="2" key="1">
    <citation type="journal article" date="2019" name="Int. J. Syst. Evol. Microbiol.">
        <title>The Global Catalogue of Microorganisms (GCM) 10K type strain sequencing project: providing services to taxonomists for standard genome sequencing and annotation.</title>
        <authorList>
            <consortium name="The Broad Institute Genomics Platform"/>
            <consortium name="The Broad Institute Genome Sequencing Center for Infectious Disease"/>
            <person name="Wu L."/>
            <person name="Ma J."/>
        </authorList>
    </citation>
    <scope>NUCLEOTIDE SEQUENCE [LARGE SCALE GENOMIC DNA]</scope>
    <source>
        <strain evidence="2">CGMCC 1.15341</strain>
    </source>
</reference>
<sequence>MHATALDYGTNTSAASTGGRVTEIIQHNGDISLSPLLLPMLAQLSRQQRWLALVGAPAEIDRSALSAAGVALDRIWILRPDSKHSTVDLARRALSADTCHTVVSWHKYLDEGEIGLLQQAASLADVQGIVVRSH</sequence>
<gene>
    <name evidence="1" type="ORF">GCM10011352_15300</name>
</gene>
<dbReference type="InterPro" id="IPR004596">
    <property type="entry name" value="Cell_div_suppressor_SulA"/>
</dbReference>
<dbReference type="Gene3D" id="3.40.50.300">
    <property type="entry name" value="P-loop containing nucleotide triphosphate hydrolases"/>
    <property type="match status" value="1"/>
</dbReference>
<organism evidence="1 2">
    <name type="scientific">Marinobacterium zhoushanense</name>
    <dbReference type="NCBI Taxonomy" id="1679163"/>
    <lineage>
        <taxon>Bacteria</taxon>
        <taxon>Pseudomonadati</taxon>
        <taxon>Pseudomonadota</taxon>
        <taxon>Gammaproteobacteria</taxon>
        <taxon>Oceanospirillales</taxon>
        <taxon>Oceanospirillaceae</taxon>
        <taxon>Marinobacterium</taxon>
    </lineage>
</organism>
<name>A0ABQ1K7M6_9GAMM</name>